<sequence length="55" mass="6011">MASALPALMLQVLTPSPASQRLQKTKPENQKTSLGATPGRLERRDDISLGLCSFW</sequence>
<name>A0ABY0XNS2_9PSED</name>
<dbReference type="EMBL" id="FNRV01000001">
    <property type="protein sequence ID" value="SEB77186.1"/>
    <property type="molecule type" value="Genomic_DNA"/>
</dbReference>
<dbReference type="Proteomes" id="UP000199665">
    <property type="component" value="Unassembled WGS sequence"/>
</dbReference>
<gene>
    <name evidence="2" type="ORF">SAMN05216205_0589</name>
</gene>
<reference evidence="2 3" key="1">
    <citation type="submission" date="2016-10" db="EMBL/GenBank/DDBJ databases">
        <authorList>
            <person name="Varghese N."/>
            <person name="Submissions S."/>
        </authorList>
    </citation>
    <scope>NUCLEOTIDE SEQUENCE [LARGE SCALE GENOMIC DNA]</scope>
    <source>
        <strain evidence="2 3">DSM 18327</strain>
    </source>
</reference>
<organism evidence="2 3">
    <name type="scientific">Pseudomonas mohnii</name>
    <dbReference type="NCBI Taxonomy" id="395600"/>
    <lineage>
        <taxon>Bacteria</taxon>
        <taxon>Pseudomonadati</taxon>
        <taxon>Pseudomonadota</taxon>
        <taxon>Gammaproteobacteria</taxon>
        <taxon>Pseudomonadales</taxon>
        <taxon>Pseudomonadaceae</taxon>
        <taxon>Pseudomonas</taxon>
    </lineage>
</organism>
<feature type="region of interest" description="Disordered" evidence="1">
    <location>
        <begin position="16"/>
        <end position="40"/>
    </location>
</feature>
<evidence type="ECO:0000313" key="3">
    <source>
        <dbReference type="Proteomes" id="UP000199665"/>
    </source>
</evidence>
<evidence type="ECO:0000313" key="2">
    <source>
        <dbReference type="EMBL" id="SEB77186.1"/>
    </source>
</evidence>
<comment type="caution">
    <text evidence="2">The sequence shown here is derived from an EMBL/GenBank/DDBJ whole genome shotgun (WGS) entry which is preliminary data.</text>
</comment>
<keyword evidence="3" id="KW-1185">Reference proteome</keyword>
<protein>
    <submittedName>
        <fullName evidence="2">Uncharacterized protein</fullName>
    </submittedName>
</protein>
<proteinExistence type="predicted"/>
<evidence type="ECO:0000256" key="1">
    <source>
        <dbReference type="SAM" id="MobiDB-lite"/>
    </source>
</evidence>
<accession>A0ABY0XNS2</accession>